<evidence type="ECO:0000313" key="2">
    <source>
        <dbReference type="EMBL" id="KAJ1365204.1"/>
    </source>
</evidence>
<dbReference type="PANTHER" id="PTHR43157">
    <property type="entry name" value="PHOSPHATIDYLINOSITOL-GLYCAN BIOSYNTHESIS CLASS F PROTEIN-RELATED"/>
    <property type="match status" value="1"/>
</dbReference>
<evidence type="ECO:0000313" key="3">
    <source>
        <dbReference type="Proteomes" id="UP001196413"/>
    </source>
</evidence>
<comment type="caution">
    <text evidence="2">The sequence shown here is derived from an EMBL/GenBank/DDBJ whole genome shotgun (WGS) entry which is preliminary data.</text>
</comment>
<dbReference type="EMBL" id="JAHQIW010005193">
    <property type="protein sequence ID" value="KAJ1365204.1"/>
    <property type="molecule type" value="Genomic_DNA"/>
</dbReference>
<gene>
    <name evidence="2" type="ORF">KIN20_025442</name>
</gene>
<dbReference type="Pfam" id="PF00106">
    <property type="entry name" value="adh_short"/>
    <property type="match status" value="1"/>
</dbReference>
<dbReference type="PANTHER" id="PTHR43157:SF31">
    <property type="entry name" value="PHOSPHATIDYLINOSITOL-GLYCAN BIOSYNTHESIS CLASS F PROTEIN"/>
    <property type="match status" value="1"/>
</dbReference>
<dbReference type="GO" id="GO:0016491">
    <property type="term" value="F:oxidoreductase activity"/>
    <property type="evidence" value="ECO:0007669"/>
    <property type="project" value="UniProtKB-KW"/>
</dbReference>
<dbReference type="AlphaFoldDB" id="A0AAD5NDD2"/>
<keyword evidence="1" id="KW-0560">Oxidoreductase</keyword>
<reference evidence="2" key="1">
    <citation type="submission" date="2021-06" db="EMBL/GenBank/DDBJ databases">
        <title>Parelaphostrongylus tenuis whole genome reference sequence.</title>
        <authorList>
            <person name="Garwood T.J."/>
            <person name="Larsen P.A."/>
            <person name="Fountain-Jones N.M."/>
            <person name="Garbe J.R."/>
            <person name="Macchietto M.G."/>
            <person name="Kania S.A."/>
            <person name="Gerhold R.W."/>
            <person name="Richards J.E."/>
            <person name="Wolf T.M."/>
        </authorList>
    </citation>
    <scope>NUCLEOTIDE SEQUENCE</scope>
    <source>
        <strain evidence="2">MNPRO001-30</strain>
        <tissue evidence="2">Meninges</tissue>
    </source>
</reference>
<sequence>MKRYGGMIAYSRSKMAQVMFTRHLAKLLDERNLPVTVTVCHPGNVDTNILSESGYSWLSVIFRPIMWFLLKQKMTVLKCRCIWHSVRKYKRVMGNTSEILLFMMWSRNANKVMHVKRCMRSRDEQLGYPAQPVKKTLKVGMMFVENSTSVDSYIGYR</sequence>
<dbReference type="Proteomes" id="UP001196413">
    <property type="component" value="Unassembled WGS sequence"/>
</dbReference>
<proteinExistence type="predicted"/>
<dbReference type="SUPFAM" id="SSF51735">
    <property type="entry name" value="NAD(P)-binding Rossmann-fold domains"/>
    <property type="match status" value="1"/>
</dbReference>
<dbReference type="Gene3D" id="3.40.50.720">
    <property type="entry name" value="NAD(P)-binding Rossmann-like Domain"/>
    <property type="match status" value="1"/>
</dbReference>
<dbReference type="InterPro" id="IPR002347">
    <property type="entry name" value="SDR_fam"/>
</dbReference>
<dbReference type="InterPro" id="IPR036291">
    <property type="entry name" value="NAD(P)-bd_dom_sf"/>
</dbReference>
<name>A0AAD5NDD2_PARTN</name>
<keyword evidence="3" id="KW-1185">Reference proteome</keyword>
<evidence type="ECO:0000256" key="1">
    <source>
        <dbReference type="ARBA" id="ARBA00023002"/>
    </source>
</evidence>
<accession>A0AAD5NDD2</accession>
<organism evidence="2 3">
    <name type="scientific">Parelaphostrongylus tenuis</name>
    <name type="common">Meningeal worm</name>
    <dbReference type="NCBI Taxonomy" id="148309"/>
    <lineage>
        <taxon>Eukaryota</taxon>
        <taxon>Metazoa</taxon>
        <taxon>Ecdysozoa</taxon>
        <taxon>Nematoda</taxon>
        <taxon>Chromadorea</taxon>
        <taxon>Rhabditida</taxon>
        <taxon>Rhabditina</taxon>
        <taxon>Rhabditomorpha</taxon>
        <taxon>Strongyloidea</taxon>
        <taxon>Metastrongylidae</taxon>
        <taxon>Parelaphostrongylus</taxon>
    </lineage>
</organism>
<protein>
    <submittedName>
        <fullName evidence="2">Uncharacterized protein</fullName>
    </submittedName>
</protein>